<dbReference type="EMBL" id="CP003243">
    <property type="protein sequence ID" value="AFC99486.1"/>
    <property type="molecule type" value="Genomic_DNA"/>
</dbReference>
<dbReference type="KEGG" id="mez:Mtc_0722"/>
<dbReference type="InterPro" id="IPR051210">
    <property type="entry name" value="Ub_ligase/GEF_domain"/>
</dbReference>
<dbReference type="PANTHER" id="PTHR22870:SF408">
    <property type="entry name" value="OS09G0560450 PROTEIN"/>
    <property type="match status" value="1"/>
</dbReference>
<dbReference type="PANTHER" id="PTHR22870">
    <property type="entry name" value="REGULATOR OF CHROMOSOME CONDENSATION"/>
    <property type="match status" value="1"/>
</dbReference>
<dbReference type="SUPFAM" id="SSF50985">
    <property type="entry name" value="RCC1/BLIP-II"/>
    <property type="match status" value="2"/>
</dbReference>
<keyword evidence="1" id="KW-0677">Repeat</keyword>
<gene>
    <name evidence="3" type="ordered locus">Mtc_0722</name>
</gene>
<feature type="transmembrane region" description="Helical" evidence="2">
    <location>
        <begin position="446"/>
        <end position="468"/>
    </location>
</feature>
<keyword evidence="2" id="KW-0812">Transmembrane</keyword>
<dbReference type="Gene3D" id="2.130.10.30">
    <property type="entry name" value="Regulator of chromosome condensation 1/beta-lactamase-inhibitor protein II"/>
    <property type="match status" value="2"/>
</dbReference>
<organism evidence="3 4">
    <name type="scientific">Methanocella conradii (strain DSM 24694 / JCM 17849 / CGMCC 1.5162 / HZ254)</name>
    <dbReference type="NCBI Taxonomy" id="1041930"/>
    <lineage>
        <taxon>Archaea</taxon>
        <taxon>Methanobacteriati</taxon>
        <taxon>Methanobacteriota</taxon>
        <taxon>Stenosarchaea group</taxon>
        <taxon>Methanomicrobia</taxon>
        <taxon>Methanocellales</taxon>
        <taxon>Methanocellaceae</taxon>
        <taxon>Methanocella</taxon>
    </lineage>
</organism>
<evidence type="ECO:0000256" key="1">
    <source>
        <dbReference type="ARBA" id="ARBA00022737"/>
    </source>
</evidence>
<sequence>MSAKRINGILKPLLLVFFLAFACMCAPVEASSQRFVAVSSGGFTSLALDENGSVWLWGLVYEQKGSPAYNQCPDQYVEVVGDIYCRVQTTPVKLPLNDVIAISGSDMALKKDGTVWTWGWNNHGALGDGTNVSTSTPVKVKGLDHVIAISSGMSHLALKDDGTVWAWGPNDDGQCGDGTLIDRWEPVQVKGLSNVTAIYGGAFAIKDDGTVWTWGPSIRDVDENGKPIDYYTRGQHKPNCKPTPFKMEGVKNVRSIDFSLVGSTFVKDDGTVWAWGNDMWGRLGNGHMVSPLTTPDIQYLVTPVQVKGLNNVKTVATNIDYSMALKEDGTVWAWGYNYGQFGTGERNTTEALPIRIPGLDGIIAIACGDHRAVFLKSDGSVWFSGVIDPYNDTVVTTPTRILGPSSIVPTATATIQPPSNQNATIQPSTIIQPISTGNNSSTPINLPLNAILLGTLAIIIGGAAYLLILRKR</sequence>
<accession>H8I8L0</accession>
<evidence type="ECO:0000256" key="2">
    <source>
        <dbReference type="SAM" id="Phobius"/>
    </source>
</evidence>
<dbReference type="PRINTS" id="PR00633">
    <property type="entry name" value="RCCNDNSATION"/>
</dbReference>
<dbReference type="PROSITE" id="PS50012">
    <property type="entry name" value="RCC1_3"/>
    <property type="match status" value="4"/>
</dbReference>
<dbReference type="PROSITE" id="PS51257">
    <property type="entry name" value="PROKAR_LIPOPROTEIN"/>
    <property type="match status" value="1"/>
</dbReference>
<dbReference type="Proteomes" id="UP000005233">
    <property type="component" value="Chromosome"/>
</dbReference>
<proteinExistence type="predicted"/>
<dbReference type="Pfam" id="PF00415">
    <property type="entry name" value="RCC1"/>
    <property type="match status" value="4"/>
</dbReference>
<keyword evidence="2" id="KW-1133">Transmembrane helix</keyword>
<dbReference type="eggNOG" id="arCOG11012">
    <property type="taxonomic scope" value="Archaea"/>
</dbReference>
<dbReference type="AlphaFoldDB" id="H8I8L0"/>
<dbReference type="STRING" id="1041930.Mtc_0722"/>
<keyword evidence="4" id="KW-1185">Reference proteome</keyword>
<evidence type="ECO:0000313" key="3">
    <source>
        <dbReference type="EMBL" id="AFC99486.1"/>
    </source>
</evidence>
<reference evidence="3 4" key="1">
    <citation type="journal article" date="2012" name="J. Bacteriol.">
        <title>Complete genome sequence of a thermophilic methanogen, Methanocella conradii HZ254, isolated from Chinese rice field soil.</title>
        <authorList>
            <person name="Lu Z."/>
            <person name="Lu Y."/>
        </authorList>
    </citation>
    <scope>NUCLEOTIDE SEQUENCE [LARGE SCALE GENOMIC DNA]</scope>
    <source>
        <strain evidence="4">DSM 24694 / JCM 17849 / CGMCC 1.5162 / HZ254</strain>
    </source>
</reference>
<dbReference type="InterPro" id="IPR000408">
    <property type="entry name" value="Reg_chr_condens"/>
</dbReference>
<protein>
    <submittedName>
        <fullName evidence="3">Regulator of chromosome condensation RCC1</fullName>
    </submittedName>
</protein>
<dbReference type="HOGENOM" id="CLU_005210_8_1_2"/>
<keyword evidence="2" id="KW-0472">Membrane</keyword>
<evidence type="ECO:0000313" key="4">
    <source>
        <dbReference type="Proteomes" id="UP000005233"/>
    </source>
</evidence>
<dbReference type="InterPro" id="IPR009091">
    <property type="entry name" value="RCC1/BLIP-II"/>
</dbReference>
<name>H8I8L0_METCZ</name>